<keyword evidence="2" id="KW-1185">Reference proteome</keyword>
<sequence>MNNVKESHTGARVSGGYNMESTNIFELQQKRDQVCLVCSNLQRSLFWKALWIQRTLTSEGIDIRRQSFVSDSECRWLEWFIMCKVVVWDNRILSSGDKDCSEDFA</sequence>
<dbReference type="EMBL" id="CH476733">
    <property type="protein sequence ID" value="EIE77929.1"/>
    <property type="molecule type" value="Genomic_DNA"/>
</dbReference>
<dbReference type="AlphaFoldDB" id="I1BNZ9"/>
<gene>
    <name evidence="1" type="ORF">RO3G_02633</name>
</gene>
<dbReference type="GeneID" id="93609605"/>
<dbReference type="Proteomes" id="UP000009138">
    <property type="component" value="Unassembled WGS sequence"/>
</dbReference>
<evidence type="ECO:0000313" key="2">
    <source>
        <dbReference type="Proteomes" id="UP000009138"/>
    </source>
</evidence>
<protein>
    <submittedName>
        <fullName evidence="1">Uncharacterized protein</fullName>
    </submittedName>
</protein>
<accession>I1BNZ9</accession>
<organism evidence="1 2">
    <name type="scientific">Rhizopus delemar (strain RA 99-880 / ATCC MYA-4621 / FGSC 9543 / NRRL 43880)</name>
    <name type="common">Mucormycosis agent</name>
    <name type="synonym">Rhizopus arrhizus var. delemar</name>
    <dbReference type="NCBI Taxonomy" id="246409"/>
    <lineage>
        <taxon>Eukaryota</taxon>
        <taxon>Fungi</taxon>
        <taxon>Fungi incertae sedis</taxon>
        <taxon>Mucoromycota</taxon>
        <taxon>Mucoromycotina</taxon>
        <taxon>Mucoromycetes</taxon>
        <taxon>Mucorales</taxon>
        <taxon>Mucorineae</taxon>
        <taxon>Rhizopodaceae</taxon>
        <taxon>Rhizopus</taxon>
    </lineage>
</organism>
<dbReference type="InParanoid" id="I1BNZ9"/>
<name>I1BNZ9_RHIO9</name>
<proteinExistence type="predicted"/>
<dbReference type="RefSeq" id="XP_067513325.1">
    <property type="nucleotide sequence ID" value="XM_067657224.1"/>
</dbReference>
<reference evidence="1 2" key="1">
    <citation type="journal article" date="2009" name="PLoS Genet.">
        <title>Genomic analysis of the basal lineage fungus Rhizopus oryzae reveals a whole-genome duplication.</title>
        <authorList>
            <person name="Ma L.-J."/>
            <person name="Ibrahim A.S."/>
            <person name="Skory C."/>
            <person name="Grabherr M.G."/>
            <person name="Burger G."/>
            <person name="Butler M."/>
            <person name="Elias M."/>
            <person name="Idnurm A."/>
            <person name="Lang B.F."/>
            <person name="Sone T."/>
            <person name="Abe A."/>
            <person name="Calvo S.E."/>
            <person name="Corrochano L.M."/>
            <person name="Engels R."/>
            <person name="Fu J."/>
            <person name="Hansberg W."/>
            <person name="Kim J.-M."/>
            <person name="Kodira C.D."/>
            <person name="Koehrsen M.J."/>
            <person name="Liu B."/>
            <person name="Miranda-Saavedra D."/>
            <person name="O'Leary S."/>
            <person name="Ortiz-Castellanos L."/>
            <person name="Poulter R."/>
            <person name="Rodriguez-Romero J."/>
            <person name="Ruiz-Herrera J."/>
            <person name="Shen Y.-Q."/>
            <person name="Zeng Q."/>
            <person name="Galagan J."/>
            <person name="Birren B.W."/>
            <person name="Cuomo C.A."/>
            <person name="Wickes B.L."/>
        </authorList>
    </citation>
    <scope>NUCLEOTIDE SEQUENCE [LARGE SCALE GENOMIC DNA]</scope>
    <source>
        <strain evidence="2">RA 99-880 / ATCC MYA-4621 / FGSC 9543 / NRRL 43880</strain>
    </source>
</reference>
<dbReference type="VEuPathDB" id="FungiDB:RO3G_02633"/>
<evidence type="ECO:0000313" key="1">
    <source>
        <dbReference type="EMBL" id="EIE77929.1"/>
    </source>
</evidence>